<keyword evidence="2" id="KW-1185">Reference proteome</keyword>
<dbReference type="EMBL" id="JAVFWL010000005">
    <property type="protein sequence ID" value="KAK6757821.1"/>
    <property type="molecule type" value="Genomic_DNA"/>
</dbReference>
<sequence>MTDFELTMSQCSGHVTFRDVGPFRTLDYQRYNYLRIHGETKHSLRLIISPKLSNSLRNLLKDFILWLVNSFANKAPAVY</sequence>
<evidence type="ECO:0000313" key="1">
    <source>
        <dbReference type="EMBL" id="KAK6757821.1"/>
    </source>
</evidence>
<reference evidence="1 2" key="1">
    <citation type="submission" date="2023-08" db="EMBL/GenBank/DDBJ databases">
        <title>A Necator americanus chromosomal reference genome.</title>
        <authorList>
            <person name="Ilik V."/>
            <person name="Petrzelkova K.J."/>
            <person name="Pardy F."/>
            <person name="Fuh T."/>
            <person name="Niatou-Singa F.S."/>
            <person name="Gouil Q."/>
            <person name="Baker L."/>
            <person name="Ritchie M.E."/>
            <person name="Jex A.R."/>
            <person name="Gazzola D."/>
            <person name="Li H."/>
            <person name="Toshio Fujiwara R."/>
            <person name="Zhan B."/>
            <person name="Aroian R.V."/>
            <person name="Pafco B."/>
            <person name="Schwarz E.M."/>
        </authorList>
    </citation>
    <scope>NUCLEOTIDE SEQUENCE [LARGE SCALE GENOMIC DNA]</scope>
    <source>
        <strain evidence="1 2">Aroian</strain>
        <tissue evidence="1">Whole animal</tissue>
    </source>
</reference>
<gene>
    <name evidence="1" type="primary">Necator_chrV.g20359</name>
    <name evidence="1" type="ORF">RB195_015567</name>
</gene>
<proteinExistence type="predicted"/>
<organism evidence="1 2">
    <name type="scientific">Necator americanus</name>
    <name type="common">Human hookworm</name>
    <dbReference type="NCBI Taxonomy" id="51031"/>
    <lineage>
        <taxon>Eukaryota</taxon>
        <taxon>Metazoa</taxon>
        <taxon>Ecdysozoa</taxon>
        <taxon>Nematoda</taxon>
        <taxon>Chromadorea</taxon>
        <taxon>Rhabditida</taxon>
        <taxon>Rhabditina</taxon>
        <taxon>Rhabditomorpha</taxon>
        <taxon>Strongyloidea</taxon>
        <taxon>Ancylostomatidae</taxon>
        <taxon>Bunostominae</taxon>
        <taxon>Necator</taxon>
    </lineage>
</organism>
<comment type="caution">
    <text evidence="1">The sequence shown here is derived from an EMBL/GenBank/DDBJ whole genome shotgun (WGS) entry which is preliminary data.</text>
</comment>
<protein>
    <submittedName>
        <fullName evidence="1">Uncharacterized protein</fullName>
    </submittedName>
</protein>
<evidence type="ECO:0000313" key="2">
    <source>
        <dbReference type="Proteomes" id="UP001303046"/>
    </source>
</evidence>
<accession>A0ABR1E595</accession>
<dbReference type="Proteomes" id="UP001303046">
    <property type="component" value="Unassembled WGS sequence"/>
</dbReference>
<name>A0ABR1E595_NECAM</name>